<keyword evidence="7 10" id="KW-0406">Ion transport</keyword>
<dbReference type="InterPro" id="IPR001185">
    <property type="entry name" value="MS_channel"/>
</dbReference>
<evidence type="ECO:0000256" key="9">
    <source>
        <dbReference type="ARBA" id="ARBA00023303"/>
    </source>
</evidence>
<organism evidence="11 12">
    <name type="scientific">Faecalibacterium prausnitzii</name>
    <dbReference type="NCBI Taxonomy" id="853"/>
    <lineage>
        <taxon>Bacteria</taxon>
        <taxon>Bacillati</taxon>
        <taxon>Bacillota</taxon>
        <taxon>Clostridia</taxon>
        <taxon>Eubacteriales</taxon>
        <taxon>Oscillospiraceae</taxon>
        <taxon>Faecalibacterium</taxon>
    </lineage>
</organism>
<dbReference type="Gene3D" id="1.10.1200.120">
    <property type="entry name" value="Large-conductance mechanosensitive channel, MscL, domain 1"/>
    <property type="match status" value="1"/>
</dbReference>
<dbReference type="EMBL" id="CP023819">
    <property type="protein sequence ID" value="ATL90613.1"/>
    <property type="molecule type" value="Genomic_DNA"/>
</dbReference>
<comment type="subunit">
    <text evidence="10">Homopentamer.</text>
</comment>
<dbReference type="InterPro" id="IPR037673">
    <property type="entry name" value="MSC/AndL"/>
</dbReference>
<keyword evidence="5 10" id="KW-0812">Transmembrane</keyword>
<evidence type="ECO:0000256" key="6">
    <source>
        <dbReference type="ARBA" id="ARBA00022989"/>
    </source>
</evidence>
<evidence type="ECO:0000256" key="2">
    <source>
        <dbReference type="ARBA" id="ARBA00007254"/>
    </source>
</evidence>
<evidence type="ECO:0000256" key="8">
    <source>
        <dbReference type="ARBA" id="ARBA00023136"/>
    </source>
</evidence>
<dbReference type="HAMAP" id="MF_00115">
    <property type="entry name" value="MscL"/>
    <property type="match status" value="1"/>
</dbReference>
<feature type="transmembrane region" description="Helical" evidence="10">
    <location>
        <begin position="76"/>
        <end position="97"/>
    </location>
</feature>
<evidence type="ECO:0000313" key="11">
    <source>
        <dbReference type="EMBL" id="ATL90613.1"/>
    </source>
</evidence>
<evidence type="ECO:0000256" key="10">
    <source>
        <dbReference type="HAMAP-Rule" id="MF_00115"/>
    </source>
</evidence>
<dbReference type="AlphaFoldDB" id="A0A2A7AFA9"/>
<evidence type="ECO:0000256" key="7">
    <source>
        <dbReference type="ARBA" id="ARBA00023065"/>
    </source>
</evidence>
<feature type="transmembrane region" description="Helical" evidence="10">
    <location>
        <begin position="25"/>
        <end position="46"/>
    </location>
</feature>
<dbReference type="NCBIfam" id="TIGR00220">
    <property type="entry name" value="mscL"/>
    <property type="match status" value="1"/>
</dbReference>
<dbReference type="Pfam" id="PF01741">
    <property type="entry name" value="MscL"/>
    <property type="match status" value="1"/>
</dbReference>
<evidence type="ECO:0000313" key="12">
    <source>
        <dbReference type="Proteomes" id="UP000223709"/>
    </source>
</evidence>
<evidence type="ECO:0000256" key="5">
    <source>
        <dbReference type="ARBA" id="ARBA00022692"/>
    </source>
</evidence>
<sequence length="152" mass="16632">MAEQKIKGVKKFFEEFKAFAMRGNVLDMAVGVVVGSAFTAIVNSLVGDVINPLIGLFFNNDFSEVVVKIGDVDLKIGSFISAIINFLIVAFVLFLVLKAFNAVFNKKKEEAEEAPAEPTTKVCPYCQSEISIKAVRCPQCTSKLEGFPEIND</sequence>
<keyword evidence="4 10" id="KW-1003">Cell membrane</keyword>
<accession>A0A2A7AFA9</accession>
<evidence type="ECO:0000256" key="1">
    <source>
        <dbReference type="ARBA" id="ARBA00004651"/>
    </source>
</evidence>
<protein>
    <recommendedName>
        <fullName evidence="10">Large-conductance mechanosensitive channel</fullName>
    </recommendedName>
</protein>
<dbReference type="RefSeq" id="WP_005935290.1">
    <property type="nucleotide sequence ID" value="NZ_CP023819.1"/>
</dbReference>
<dbReference type="PRINTS" id="PR01264">
    <property type="entry name" value="MECHCHANNEL"/>
</dbReference>
<name>A0A2A7AFA9_9FIRM</name>
<dbReference type="GO" id="GO:0005886">
    <property type="term" value="C:plasma membrane"/>
    <property type="evidence" value="ECO:0007669"/>
    <property type="project" value="UniProtKB-SubCell"/>
</dbReference>
<keyword evidence="6 10" id="KW-1133">Transmembrane helix</keyword>
<evidence type="ECO:0000256" key="4">
    <source>
        <dbReference type="ARBA" id="ARBA00022475"/>
    </source>
</evidence>
<keyword evidence="8 10" id="KW-0472">Membrane</keyword>
<proteinExistence type="inferred from homology"/>
<keyword evidence="3 10" id="KW-0813">Transport</keyword>
<dbReference type="SUPFAM" id="SSF81330">
    <property type="entry name" value="Gated mechanosensitive channel"/>
    <property type="match status" value="1"/>
</dbReference>
<reference evidence="11 12" key="1">
    <citation type="submission" date="2017-10" db="EMBL/GenBank/DDBJ databases">
        <title>Complete Genome Sequence of Faecalibacterium prausnitzii isolated from the gut of healthy adult Indian.</title>
        <authorList>
            <person name="Bag S."/>
            <person name="Ghosh T.S."/>
            <person name="Das B."/>
        </authorList>
    </citation>
    <scope>NUCLEOTIDE SEQUENCE [LARGE SCALE GENOMIC DNA]</scope>
    <source>
        <strain evidence="11 12">Indica</strain>
    </source>
</reference>
<dbReference type="InterPro" id="IPR036019">
    <property type="entry name" value="MscL_channel"/>
</dbReference>
<keyword evidence="9 10" id="KW-0407">Ion channel</keyword>
<dbReference type="PANTHER" id="PTHR30266">
    <property type="entry name" value="MECHANOSENSITIVE CHANNEL MSCL"/>
    <property type="match status" value="1"/>
</dbReference>
<gene>
    <name evidence="10 11" type="primary">mscL</name>
    <name evidence="11" type="ORF">CRH10_10040</name>
</gene>
<comment type="function">
    <text evidence="10">Channel that opens in response to stretch forces in the membrane lipid bilayer. May participate in the regulation of osmotic pressure changes within the cell.</text>
</comment>
<dbReference type="InterPro" id="IPR019823">
    <property type="entry name" value="Mechanosensitive_channel_CS"/>
</dbReference>
<dbReference type="PROSITE" id="PS01327">
    <property type="entry name" value="MSCL"/>
    <property type="match status" value="1"/>
</dbReference>
<dbReference type="KEGG" id="fpra:CG447_11210"/>
<dbReference type="GO" id="GO:0008381">
    <property type="term" value="F:mechanosensitive monoatomic ion channel activity"/>
    <property type="evidence" value="ECO:0007669"/>
    <property type="project" value="UniProtKB-UniRule"/>
</dbReference>
<comment type="similarity">
    <text evidence="2 10">Belongs to the MscL family.</text>
</comment>
<dbReference type="Proteomes" id="UP000223709">
    <property type="component" value="Chromosome"/>
</dbReference>
<dbReference type="GeneID" id="90661211"/>
<comment type="subcellular location">
    <subcellularLocation>
        <location evidence="1 10">Cell membrane</location>
        <topology evidence="1 10">Multi-pass membrane protein</topology>
    </subcellularLocation>
</comment>
<dbReference type="PANTHER" id="PTHR30266:SF2">
    <property type="entry name" value="LARGE-CONDUCTANCE MECHANOSENSITIVE CHANNEL"/>
    <property type="match status" value="1"/>
</dbReference>
<evidence type="ECO:0000256" key="3">
    <source>
        <dbReference type="ARBA" id="ARBA00022448"/>
    </source>
</evidence>